<protein>
    <submittedName>
        <fullName evidence="1">Uncharacterized protein</fullName>
    </submittedName>
</protein>
<sequence>MRVRSVLADNARSRKVDRVIEGDRRFFRRYPDRSFRVRIASQDEIAEFRAGDLADGLRWFVVIRQVIREHVRLRLLFPCYRDAETDVSEARCAAIYAAVAPGAQS</sequence>
<accession>A0A679JF42</accession>
<dbReference type="AlphaFoldDB" id="A0A679JF42"/>
<reference evidence="1" key="1">
    <citation type="submission" date="2019-12" db="EMBL/GenBank/DDBJ databases">
        <authorList>
            <person name="Cremers G."/>
        </authorList>
    </citation>
    <scope>NUCLEOTIDE SEQUENCE</scope>
    <source>
        <strain evidence="1">Mbul1</strain>
    </source>
</reference>
<gene>
    <name evidence="1" type="ORF">MBUL_02960</name>
</gene>
<proteinExistence type="predicted"/>
<name>A0A679JF42_9HYPH</name>
<evidence type="ECO:0000313" key="1">
    <source>
        <dbReference type="EMBL" id="CAA2104968.1"/>
    </source>
</evidence>
<dbReference type="EMBL" id="LR743504">
    <property type="protein sequence ID" value="CAA2104968.1"/>
    <property type="molecule type" value="Genomic_DNA"/>
</dbReference>
<organism evidence="1">
    <name type="scientific">Methylobacterium bullatum</name>
    <dbReference type="NCBI Taxonomy" id="570505"/>
    <lineage>
        <taxon>Bacteria</taxon>
        <taxon>Pseudomonadati</taxon>
        <taxon>Pseudomonadota</taxon>
        <taxon>Alphaproteobacteria</taxon>
        <taxon>Hyphomicrobiales</taxon>
        <taxon>Methylobacteriaceae</taxon>
        <taxon>Methylobacterium</taxon>
    </lineage>
</organism>